<gene>
    <name evidence="17" type="ORF">MICPUN_59177</name>
</gene>
<evidence type="ECO:0000256" key="12">
    <source>
        <dbReference type="ARBA" id="ARBA00023136"/>
    </source>
</evidence>
<dbReference type="InParanoid" id="C1E7Y0"/>
<dbReference type="RefSeq" id="XP_002502799.1">
    <property type="nucleotide sequence ID" value="XM_002502753.1"/>
</dbReference>
<feature type="disulfide bond" evidence="16">
    <location>
        <begin position="24"/>
        <end position="34"/>
    </location>
</feature>
<evidence type="ECO:0000256" key="1">
    <source>
        <dbReference type="ARBA" id="ARBA00003195"/>
    </source>
</evidence>
<accession>C1E7Y0</accession>
<keyword evidence="18" id="KW-1185">Reference proteome</keyword>
<dbReference type="GO" id="GO:0005758">
    <property type="term" value="C:mitochondrial intermembrane space"/>
    <property type="evidence" value="ECO:0007669"/>
    <property type="project" value="UniProtKB-SubCell"/>
</dbReference>
<evidence type="ECO:0000256" key="7">
    <source>
        <dbReference type="ARBA" id="ARBA00022448"/>
    </source>
</evidence>
<evidence type="ECO:0000256" key="10">
    <source>
        <dbReference type="ARBA" id="ARBA00022982"/>
    </source>
</evidence>
<evidence type="ECO:0000256" key="5">
    <source>
        <dbReference type="ARBA" id="ARBA00011261"/>
    </source>
</evidence>
<evidence type="ECO:0000256" key="2">
    <source>
        <dbReference type="ARBA" id="ARBA00004569"/>
    </source>
</evidence>
<dbReference type="Pfam" id="PF10200">
    <property type="entry name" value="Ndufs5"/>
    <property type="match status" value="1"/>
</dbReference>
<evidence type="ECO:0000313" key="17">
    <source>
        <dbReference type="EMBL" id="ACO64057.1"/>
    </source>
</evidence>
<keyword evidence="10" id="KW-0249">Electron transport</keyword>
<evidence type="ECO:0000256" key="4">
    <source>
        <dbReference type="ARBA" id="ARBA00007372"/>
    </source>
</evidence>
<evidence type="ECO:0000256" key="6">
    <source>
        <dbReference type="ARBA" id="ARBA00013482"/>
    </source>
</evidence>
<evidence type="ECO:0000256" key="15">
    <source>
        <dbReference type="ARBA" id="ARBA00032739"/>
    </source>
</evidence>
<dbReference type="GO" id="GO:0005743">
    <property type="term" value="C:mitochondrial inner membrane"/>
    <property type="evidence" value="ECO:0007669"/>
    <property type="project" value="UniProtKB-SubCell"/>
</dbReference>
<sequence length="92" mass="10600">MASGFGAKGNEGRCTPLWQNFSRCMSTADSPSECTNLREDYFECLHHRKEIRRSNSVMEQRAKVINEKAAVLKEKIWKEVFDTSWATVEKAK</sequence>
<dbReference type="EMBL" id="CP001327">
    <property type="protein sequence ID" value="ACO64057.1"/>
    <property type="molecule type" value="Genomic_DNA"/>
</dbReference>
<dbReference type="PROSITE" id="PS51808">
    <property type="entry name" value="CHCH"/>
    <property type="match status" value="1"/>
</dbReference>
<dbReference type="STRING" id="296587.C1E7Y0"/>
<evidence type="ECO:0000256" key="14">
    <source>
        <dbReference type="ARBA" id="ARBA00031222"/>
    </source>
</evidence>
<comment type="similarity">
    <text evidence="4">Belongs to the complex I NDUFS5 subunit family.</text>
</comment>
<dbReference type="CDD" id="cd24141">
    <property type="entry name" value="NDUFS5-like"/>
    <property type="match status" value="1"/>
</dbReference>
<keyword evidence="7" id="KW-0813">Transport</keyword>
<evidence type="ECO:0000256" key="16">
    <source>
        <dbReference type="PIRSR" id="PIRSR619342-50"/>
    </source>
</evidence>
<keyword evidence="11" id="KW-0496">Mitochondrion</keyword>
<evidence type="ECO:0000313" key="18">
    <source>
        <dbReference type="Proteomes" id="UP000002009"/>
    </source>
</evidence>
<evidence type="ECO:0000256" key="13">
    <source>
        <dbReference type="ARBA" id="ARBA00023157"/>
    </source>
</evidence>
<feature type="disulfide bond" evidence="16">
    <location>
        <begin position="14"/>
        <end position="44"/>
    </location>
</feature>
<comment type="subunit">
    <text evidence="5">Mammalian complex I is composed of 45 different subunits. This is a component of the iron-sulfur (IP) fragment of the enzyme.</text>
</comment>
<evidence type="ECO:0000256" key="3">
    <source>
        <dbReference type="ARBA" id="ARBA00004637"/>
    </source>
</evidence>
<keyword evidence="13 16" id="KW-1015">Disulfide bond</keyword>
<comment type="subcellular location">
    <subcellularLocation>
        <location evidence="3">Mitochondrion inner membrane</location>
        <topology evidence="3">Peripheral membrane protein</topology>
    </subcellularLocation>
    <subcellularLocation>
        <location evidence="2">Mitochondrion intermembrane space</location>
    </subcellularLocation>
</comment>
<dbReference type="PANTHER" id="PTHR15224:SF1">
    <property type="entry name" value="NADH DEHYDROGENASE [UBIQUINONE] IRON-SULFUR PROTEIN 5"/>
    <property type="match status" value="1"/>
</dbReference>
<evidence type="ECO:0000256" key="9">
    <source>
        <dbReference type="ARBA" id="ARBA00022792"/>
    </source>
</evidence>
<reference evidence="17 18" key="1">
    <citation type="journal article" date="2009" name="Science">
        <title>Green evolution and dynamic adaptations revealed by genomes of the marine picoeukaryotes Micromonas.</title>
        <authorList>
            <person name="Worden A.Z."/>
            <person name="Lee J.H."/>
            <person name="Mock T."/>
            <person name="Rouze P."/>
            <person name="Simmons M.P."/>
            <person name="Aerts A.L."/>
            <person name="Allen A.E."/>
            <person name="Cuvelier M.L."/>
            <person name="Derelle E."/>
            <person name="Everett M.V."/>
            <person name="Foulon E."/>
            <person name="Grimwood J."/>
            <person name="Gundlach H."/>
            <person name="Henrissat B."/>
            <person name="Napoli C."/>
            <person name="McDonald S.M."/>
            <person name="Parker M.S."/>
            <person name="Rombauts S."/>
            <person name="Salamov A."/>
            <person name="Von Dassow P."/>
            <person name="Badger J.H."/>
            <person name="Coutinho P.M."/>
            <person name="Demir E."/>
            <person name="Dubchak I."/>
            <person name="Gentemann C."/>
            <person name="Eikrem W."/>
            <person name="Gready J.E."/>
            <person name="John U."/>
            <person name="Lanier W."/>
            <person name="Lindquist E.A."/>
            <person name="Lucas S."/>
            <person name="Mayer K.F."/>
            <person name="Moreau H."/>
            <person name="Not F."/>
            <person name="Otillar R."/>
            <person name="Panaud O."/>
            <person name="Pangilinan J."/>
            <person name="Paulsen I."/>
            <person name="Piegu B."/>
            <person name="Poliakov A."/>
            <person name="Robbens S."/>
            <person name="Schmutz J."/>
            <person name="Toulza E."/>
            <person name="Wyss T."/>
            <person name="Zelensky A."/>
            <person name="Zhou K."/>
            <person name="Armbrust E.V."/>
            <person name="Bhattacharya D."/>
            <person name="Goodenough U.W."/>
            <person name="Van de Peer Y."/>
            <person name="Grigoriev I.V."/>
        </authorList>
    </citation>
    <scope>NUCLEOTIDE SEQUENCE [LARGE SCALE GENOMIC DNA]</scope>
    <source>
        <strain evidence="18">RCC299 / NOUM17</strain>
    </source>
</reference>
<dbReference type="KEGG" id="mis:MICPUN_59177"/>
<dbReference type="FunCoup" id="C1E7Y0">
    <property type="interactions" value="793"/>
</dbReference>
<dbReference type="OrthoDB" id="495317at2759"/>
<dbReference type="AlphaFoldDB" id="C1E7Y0"/>
<keyword evidence="12" id="KW-0472">Membrane</keyword>
<dbReference type="OMA" id="FSRCMST"/>
<dbReference type="eggNOG" id="ENOG502S4B1">
    <property type="taxonomic scope" value="Eukaryota"/>
</dbReference>
<keyword evidence="8" id="KW-0679">Respiratory chain</keyword>
<dbReference type="GeneID" id="8244444"/>
<dbReference type="GO" id="GO:0032981">
    <property type="term" value="P:mitochondrial respiratory chain complex I assembly"/>
    <property type="evidence" value="ECO:0007669"/>
    <property type="project" value="TreeGrafter"/>
</dbReference>
<evidence type="ECO:0000256" key="11">
    <source>
        <dbReference type="ARBA" id="ARBA00023128"/>
    </source>
</evidence>
<dbReference type="Proteomes" id="UP000002009">
    <property type="component" value="Chromosome 6"/>
</dbReference>
<evidence type="ECO:0000256" key="8">
    <source>
        <dbReference type="ARBA" id="ARBA00022660"/>
    </source>
</evidence>
<protein>
    <recommendedName>
        <fullName evidence="6">NADH dehydrogenase [ubiquinone] iron-sulfur protein 5</fullName>
    </recommendedName>
    <alternativeName>
        <fullName evidence="14">Complex I-15 kDa</fullName>
    </alternativeName>
    <alternativeName>
        <fullName evidence="15">NADH-ubiquinone oxidoreductase 15 kDa subunit</fullName>
    </alternativeName>
</protein>
<proteinExistence type="inferred from homology"/>
<comment type="function">
    <text evidence="1">Accessory subunit of the mitochondrial membrane respiratory chain NADH dehydrogenase (Complex I), that is believed not to be involved in catalysis. Complex I functions in the transfer of electrons from NADH to the respiratory chain. The immediate electron acceptor for the enzyme is believed to be ubiquinone.</text>
</comment>
<dbReference type="PANTHER" id="PTHR15224">
    <property type="entry name" value="NADH DEHYDROGENASE [UBIQUINONE] IRON-SULFUR PROTEIN 5"/>
    <property type="match status" value="1"/>
</dbReference>
<keyword evidence="9" id="KW-0999">Mitochondrion inner membrane</keyword>
<dbReference type="InterPro" id="IPR019342">
    <property type="entry name" value="NADH_UbQ_OxRdtase_FeS-su5"/>
</dbReference>
<name>C1E7Y0_MICCC</name>
<organism evidence="17 18">
    <name type="scientific">Micromonas commoda (strain RCC299 / NOUM17 / CCMP2709)</name>
    <name type="common">Picoplanktonic green alga</name>
    <dbReference type="NCBI Taxonomy" id="296587"/>
    <lineage>
        <taxon>Eukaryota</taxon>
        <taxon>Viridiplantae</taxon>
        <taxon>Chlorophyta</taxon>
        <taxon>Mamiellophyceae</taxon>
        <taxon>Mamiellales</taxon>
        <taxon>Mamiellaceae</taxon>
        <taxon>Micromonas</taxon>
    </lineage>
</organism>